<feature type="compositionally biased region" description="Polar residues" evidence="1">
    <location>
        <begin position="31"/>
        <end position="41"/>
    </location>
</feature>
<dbReference type="AlphaFoldDB" id="A0A1G6ZYG4"/>
<name>A0A1G6ZYG4_9BACL</name>
<feature type="region of interest" description="Disordered" evidence="1">
    <location>
        <begin position="18"/>
        <end position="47"/>
    </location>
</feature>
<sequence>MGSVSSFTPTVSSFAANFSVNDETGRPNDETPGTNDETATGNHLPRHCNHSIPPLAKRVGFFHQSAVSVHFLCNKRPASLPAFHLHLNLYALPVRFRLAVDALGHRQVIIGGAYTLEEGDLLLGFPAGYLSGHQMHELSVKLIK</sequence>
<dbReference type="Proteomes" id="UP000198823">
    <property type="component" value="Unassembled WGS sequence"/>
</dbReference>
<gene>
    <name evidence="2" type="ORF">SAMN04488126_103120</name>
</gene>
<proteinExistence type="predicted"/>
<evidence type="ECO:0000256" key="1">
    <source>
        <dbReference type="SAM" id="MobiDB-lite"/>
    </source>
</evidence>
<evidence type="ECO:0000313" key="3">
    <source>
        <dbReference type="Proteomes" id="UP000198823"/>
    </source>
</evidence>
<dbReference type="EMBL" id="FNAR01000003">
    <property type="protein sequence ID" value="SDE07612.1"/>
    <property type="molecule type" value="Genomic_DNA"/>
</dbReference>
<protein>
    <submittedName>
        <fullName evidence="2">Uncharacterized protein</fullName>
    </submittedName>
</protein>
<organism evidence="2 3">
    <name type="scientific">Bhargavaea beijingensis</name>
    <dbReference type="NCBI Taxonomy" id="426756"/>
    <lineage>
        <taxon>Bacteria</taxon>
        <taxon>Bacillati</taxon>
        <taxon>Bacillota</taxon>
        <taxon>Bacilli</taxon>
        <taxon>Bacillales</taxon>
        <taxon>Caryophanaceae</taxon>
        <taxon>Bhargavaea</taxon>
    </lineage>
</organism>
<dbReference type="STRING" id="426756.SAMN04488126_103120"/>
<accession>A0A1G6ZYG4</accession>
<reference evidence="2 3" key="1">
    <citation type="submission" date="2016-10" db="EMBL/GenBank/DDBJ databases">
        <authorList>
            <person name="de Groot N.N."/>
        </authorList>
    </citation>
    <scope>NUCLEOTIDE SEQUENCE [LARGE SCALE GENOMIC DNA]</scope>
    <source>
        <strain evidence="2 3">CGMCC 1.6762</strain>
    </source>
</reference>
<evidence type="ECO:0000313" key="2">
    <source>
        <dbReference type="EMBL" id="SDE07612.1"/>
    </source>
</evidence>